<comment type="caution">
    <text evidence="1">The sequence shown here is derived from an EMBL/GenBank/DDBJ whole genome shotgun (WGS) entry which is preliminary data.</text>
</comment>
<evidence type="ECO:0000313" key="2">
    <source>
        <dbReference type="Proteomes" id="UP000035720"/>
    </source>
</evidence>
<proteinExistence type="predicted"/>
<sequence>MPAITVDGIAWGAATLVDRSYLYVFGSHKPEGKFIWGFDYYLARVPLASRATVSAWRYWTGSGWSAKADQSAIIMPYRWGVESAISLRRDPITRKFTFVTKEFSFLGKRILRGRAPALTGTWSLDPNPVAVLTDWDDNDMT</sequence>
<keyword evidence="2" id="KW-1185">Reference proteome</keyword>
<gene>
    <name evidence="1" type="ORF">BN13_460018</name>
</gene>
<protein>
    <recommendedName>
        <fullName evidence="3">DUF4185 domain-containing protein</fullName>
    </recommendedName>
</protein>
<evidence type="ECO:0008006" key="3">
    <source>
        <dbReference type="Google" id="ProtNLM"/>
    </source>
</evidence>
<dbReference type="RefSeq" id="WP_048546115.1">
    <property type="nucleotide sequence ID" value="NZ_HF571038.1"/>
</dbReference>
<reference evidence="1 2" key="1">
    <citation type="journal article" date="2013" name="ISME J.">
        <title>A metabolic model for members of the genus Tetrasphaera involved in enhanced biological phosphorus removal.</title>
        <authorList>
            <person name="Kristiansen R."/>
            <person name="Nguyen H.T.T."/>
            <person name="Saunders A.M."/>
            <person name="Nielsen J.L."/>
            <person name="Wimmer R."/>
            <person name="Le V.Q."/>
            <person name="McIlroy S.J."/>
            <person name="Petrovski S."/>
            <person name="Seviour R.J."/>
            <person name="Calteau A."/>
            <person name="Nielsen K.L."/>
            <person name="Nielsen P.H."/>
        </authorList>
    </citation>
    <scope>NUCLEOTIDE SEQUENCE [LARGE SCALE GENOMIC DNA]</scope>
    <source>
        <strain evidence="1 2">Ben 74</strain>
    </source>
</reference>
<dbReference type="OrthoDB" id="5482597at2"/>
<dbReference type="STRING" id="1193518.BN13_460018"/>
<dbReference type="Proteomes" id="UP000035720">
    <property type="component" value="Unassembled WGS sequence"/>
</dbReference>
<dbReference type="EMBL" id="CAJC01000157">
    <property type="protein sequence ID" value="CCI53752.1"/>
    <property type="molecule type" value="Genomic_DNA"/>
</dbReference>
<evidence type="ECO:0000313" key="1">
    <source>
        <dbReference type="EMBL" id="CCI53752.1"/>
    </source>
</evidence>
<organism evidence="1 2">
    <name type="scientific">Nostocoides jenkinsii Ben 74</name>
    <dbReference type="NCBI Taxonomy" id="1193518"/>
    <lineage>
        <taxon>Bacteria</taxon>
        <taxon>Bacillati</taxon>
        <taxon>Actinomycetota</taxon>
        <taxon>Actinomycetes</taxon>
        <taxon>Micrococcales</taxon>
        <taxon>Intrasporangiaceae</taxon>
        <taxon>Nostocoides</taxon>
    </lineage>
</organism>
<dbReference type="AlphaFoldDB" id="A0A077MF46"/>
<accession>A0A077MF46</accession>
<name>A0A077MF46_9MICO</name>